<name>A0AC60NXS7_IXOPE</name>
<proteinExistence type="predicted"/>
<organism evidence="1 2">
    <name type="scientific">Ixodes persulcatus</name>
    <name type="common">Taiga tick</name>
    <dbReference type="NCBI Taxonomy" id="34615"/>
    <lineage>
        <taxon>Eukaryota</taxon>
        <taxon>Metazoa</taxon>
        <taxon>Ecdysozoa</taxon>
        <taxon>Arthropoda</taxon>
        <taxon>Chelicerata</taxon>
        <taxon>Arachnida</taxon>
        <taxon>Acari</taxon>
        <taxon>Parasitiformes</taxon>
        <taxon>Ixodida</taxon>
        <taxon>Ixodoidea</taxon>
        <taxon>Ixodidae</taxon>
        <taxon>Ixodinae</taxon>
        <taxon>Ixodes</taxon>
    </lineage>
</organism>
<evidence type="ECO:0000313" key="2">
    <source>
        <dbReference type="Proteomes" id="UP000805193"/>
    </source>
</evidence>
<gene>
    <name evidence="1" type="ORF">HPB47_010943</name>
</gene>
<accession>A0AC60NXS7</accession>
<keyword evidence="2" id="KW-1185">Reference proteome</keyword>
<dbReference type="EMBL" id="JABSTQ010011392">
    <property type="protein sequence ID" value="KAG0411917.1"/>
    <property type="molecule type" value="Genomic_DNA"/>
</dbReference>
<protein>
    <submittedName>
        <fullName evidence="1">Uncharacterized protein</fullName>
    </submittedName>
</protein>
<dbReference type="Proteomes" id="UP000805193">
    <property type="component" value="Unassembled WGS sequence"/>
</dbReference>
<reference evidence="1 2" key="1">
    <citation type="journal article" date="2020" name="Cell">
        <title>Large-Scale Comparative Analyses of Tick Genomes Elucidate Their Genetic Diversity and Vector Capacities.</title>
        <authorList>
            <consortium name="Tick Genome and Microbiome Consortium (TIGMIC)"/>
            <person name="Jia N."/>
            <person name="Wang J."/>
            <person name="Shi W."/>
            <person name="Du L."/>
            <person name="Sun Y."/>
            <person name="Zhan W."/>
            <person name="Jiang J.F."/>
            <person name="Wang Q."/>
            <person name="Zhang B."/>
            <person name="Ji P."/>
            <person name="Bell-Sakyi L."/>
            <person name="Cui X.M."/>
            <person name="Yuan T.T."/>
            <person name="Jiang B.G."/>
            <person name="Yang W.F."/>
            <person name="Lam T.T."/>
            <person name="Chang Q.C."/>
            <person name="Ding S.J."/>
            <person name="Wang X.J."/>
            <person name="Zhu J.G."/>
            <person name="Ruan X.D."/>
            <person name="Zhao L."/>
            <person name="Wei J.T."/>
            <person name="Ye R.Z."/>
            <person name="Que T.C."/>
            <person name="Du C.H."/>
            <person name="Zhou Y.H."/>
            <person name="Cheng J.X."/>
            <person name="Dai P.F."/>
            <person name="Guo W.B."/>
            <person name="Han X.H."/>
            <person name="Huang E.J."/>
            <person name="Li L.F."/>
            <person name="Wei W."/>
            <person name="Gao Y.C."/>
            <person name="Liu J.Z."/>
            <person name="Shao H.Z."/>
            <person name="Wang X."/>
            <person name="Wang C.C."/>
            <person name="Yang T.C."/>
            <person name="Huo Q.B."/>
            <person name="Li W."/>
            <person name="Chen H.Y."/>
            <person name="Chen S.E."/>
            <person name="Zhou L.G."/>
            <person name="Ni X.B."/>
            <person name="Tian J.H."/>
            <person name="Sheng Y."/>
            <person name="Liu T."/>
            <person name="Pan Y.S."/>
            <person name="Xia L.Y."/>
            <person name="Li J."/>
            <person name="Zhao F."/>
            <person name="Cao W.C."/>
        </authorList>
    </citation>
    <scope>NUCLEOTIDE SEQUENCE [LARGE SCALE GENOMIC DNA]</scope>
    <source>
        <strain evidence="1">Iper-2018</strain>
    </source>
</reference>
<comment type="caution">
    <text evidence="1">The sequence shown here is derived from an EMBL/GenBank/DDBJ whole genome shotgun (WGS) entry which is preliminary data.</text>
</comment>
<evidence type="ECO:0000313" key="1">
    <source>
        <dbReference type="EMBL" id="KAG0411917.1"/>
    </source>
</evidence>
<sequence length="293" mass="32333">MARMAASMSFAPVSDARKVTEKKAAADAQRQEEAAQKAAEAAVYDDQSKCFQLLELVQRTTLGCTGSFGTSTKTTRNGRTSRRRSPVCWASCAVSDICNTNWKYLRDKYAKEAAKVAGTERSGCGISDVYKPKWIYFGSLRFLTVILVLKLLPRCWVDREAKGRRLLLNHLLARDVRQMADVVLINPHRGFDILHQPATCLELQLPMDNSGQSGPKRLPSQSCSLPGRARLPTWGCSFPAMTLLAADDRNLRPQTAARKAATNSALVKRGHSAMAATDLTLRRTKLARRPPAV</sequence>